<evidence type="ECO:0000313" key="10">
    <source>
        <dbReference type="Proteomes" id="UP001234495"/>
    </source>
</evidence>
<keyword evidence="3" id="KW-0488">Methylation</keyword>
<evidence type="ECO:0000256" key="2">
    <source>
        <dbReference type="ARBA" id="ARBA00022475"/>
    </source>
</evidence>
<dbReference type="Pfam" id="PF12019">
    <property type="entry name" value="GspH"/>
    <property type="match status" value="1"/>
</dbReference>
<dbReference type="NCBIfam" id="NF040982">
    <property type="entry name" value="ComGD"/>
    <property type="match status" value="1"/>
</dbReference>
<dbReference type="EMBL" id="JAUSUD010000016">
    <property type="protein sequence ID" value="MDQ0231965.1"/>
    <property type="molecule type" value="Genomic_DNA"/>
</dbReference>
<keyword evidence="6" id="KW-1133">Transmembrane helix</keyword>
<evidence type="ECO:0000256" key="4">
    <source>
        <dbReference type="ARBA" id="ARBA00022519"/>
    </source>
</evidence>
<gene>
    <name evidence="9" type="ORF">J2S19_003250</name>
</gene>
<name>A0ABT9ZL73_9BACI</name>
<dbReference type="InterPro" id="IPR022346">
    <property type="entry name" value="T2SS_GspH"/>
</dbReference>
<keyword evidence="4" id="KW-0997">Cell inner membrane</keyword>
<evidence type="ECO:0000256" key="3">
    <source>
        <dbReference type="ARBA" id="ARBA00022481"/>
    </source>
</evidence>
<evidence type="ECO:0000256" key="1">
    <source>
        <dbReference type="ARBA" id="ARBA00004377"/>
    </source>
</evidence>
<evidence type="ECO:0000256" key="6">
    <source>
        <dbReference type="ARBA" id="ARBA00022989"/>
    </source>
</evidence>
<dbReference type="PIRSF" id="PIRSF021292">
    <property type="entry name" value="Competence_ComGD"/>
    <property type="match status" value="1"/>
</dbReference>
<comment type="subcellular location">
    <subcellularLocation>
        <location evidence="1">Cell inner membrane</location>
        <topology evidence="1">Single-pass membrane protein</topology>
    </subcellularLocation>
</comment>
<keyword evidence="2" id="KW-1003">Cell membrane</keyword>
<keyword evidence="5" id="KW-0812">Transmembrane</keyword>
<accession>A0ABT9ZL73</accession>
<dbReference type="InterPro" id="IPR016785">
    <property type="entry name" value="ComGD"/>
</dbReference>
<evidence type="ECO:0000256" key="7">
    <source>
        <dbReference type="ARBA" id="ARBA00023136"/>
    </source>
</evidence>
<evidence type="ECO:0000256" key="5">
    <source>
        <dbReference type="ARBA" id="ARBA00022692"/>
    </source>
</evidence>
<comment type="caution">
    <text evidence="9">The sequence shown here is derived from an EMBL/GenBank/DDBJ whole genome shotgun (WGS) entry which is preliminary data.</text>
</comment>
<reference evidence="9 10" key="1">
    <citation type="submission" date="2023-07" db="EMBL/GenBank/DDBJ databases">
        <title>Genomic Encyclopedia of Type Strains, Phase IV (KMG-IV): sequencing the most valuable type-strain genomes for metagenomic binning, comparative biology and taxonomic classification.</title>
        <authorList>
            <person name="Goeker M."/>
        </authorList>
    </citation>
    <scope>NUCLEOTIDE SEQUENCE [LARGE SCALE GENOMIC DNA]</scope>
    <source>
        <strain evidence="9 10">DSM 29005</strain>
    </source>
</reference>
<feature type="domain" description="General secretion pathway GspH" evidence="8">
    <location>
        <begin position="23"/>
        <end position="109"/>
    </location>
</feature>
<organism evidence="9 10">
    <name type="scientific">Metabacillus malikii</name>
    <dbReference type="NCBI Taxonomy" id="1504265"/>
    <lineage>
        <taxon>Bacteria</taxon>
        <taxon>Bacillati</taxon>
        <taxon>Bacillota</taxon>
        <taxon>Bacilli</taxon>
        <taxon>Bacillales</taxon>
        <taxon>Bacillaceae</taxon>
        <taxon>Metabacillus</taxon>
    </lineage>
</organism>
<evidence type="ECO:0000313" key="9">
    <source>
        <dbReference type="EMBL" id="MDQ0231965.1"/>
    </source>
</evidence>
<evidence type="ECO:0000259" key="8">
    <source>
        <dbReference type="Pfam" id="PF12019"/>
    </source>
</evidence>
<proteinExistence type="predicted"/>
<sequence>MSIVLVANLVPVYEKKKIETFFEQFEKDIQYAQAYALINKKTVTILFRGNHNQYRVEQSSLNTPILVRDYDDNIKVEGGTLNNRVSYNRNGAVNSSGTLYVTYNDSKYKIIFYLGKGRVKVDKM</sequence>
<dbReference type="Proteomes" id="UP001234495">
    <property type="component" value="Unassembled WGS sequence"/>
</dbReference>
<protein>
    <submittedName>
        <fullName evidence="9">Competence protein ComGD</fullName>
    </submittedName>
</protein>
<keyword evidence="7" id="KW-0472">Membrane</keyword>
<keyword evidence="10" id="KW-1185">Reference proteome</keyword>